<comment type="similarity">
    <text evidence="1 5">Belongs to the peptidase S8 family.</text>
</comment>
<dbReference type="Pfam" id="PF00082">
    <property type="entry name" value="Peptidase_S8"/>
    <property type="match status" value="1"/>
</dbReference>
<evidence type="ECO:0000256" key="6">
    <source>
        <dbReference type="SAM" id="MobiDB-lite"/>
    </source>
</evidence>
<feature type="active site" description="Charge relay system" evidence="5">
    <location>
        <position position="488"/>
    </location>
</feature>
<keyword evidence="4 5" id="KW-0720">Serine protease</keyword>
<dbReference type="InterPro" id="IPR034058">
    <property type="entry name" value="TagA/B/C/D_pept_dom"/>
</dbReference>
<dbReference type="Proteomes" id="UP001335325">
    <property type="component" value="Chromosome"/>
</dbReference>
<dbReference type="PROSITE" id="PS00137">
    <property type="entry name" value="SUBTILASE_HIS"/>
    <property type="match status" value="1"/>
</dbReference>
<dbReference type="PROSITE" id="PS00138">
    <property type="entry name" value="SUBTILASE_SER"/>
    <property type="match status" value="1"/>
</dbReference>
<dbReference type="InterPro" id="IPR008979">
    <property type="entry name" value="Galactose-bd-like_sf"/>
</dbReference>
<reference evidence="8 9" key="1">
    <citation type="submission" date="2022-10" db="EMBL/GenBank/DDBJ databases">
        <title>The complete genomes of actinobacterial strains from the NBC collection.</title>
        <authorList>
            <person name="Joergensen T.S."/>
            <person name="Alvarez Arevalo M."/>
            <person name="Sterndorff E.B."/>
            <person name="Faurdal D."/>
            <person name="Vuksanovic O."/>
            <person name="Mourched A.-S."/>
            <person name="Charusanti P."/>
            <person name="Shaw S."/>
            <person name="Blin K."/>
            <person name="Weber T."/>
        </authorList>
    </citation>
    <scope>NUCLEOTIDE SEQUENCE [LARGE SCALE GENOMIC DNA]</scope>
    <source>
        <strain evidence="8 9">NBC 01753</strain>
    </source>
</reference>
<dbReference type="InterPro" id="IPR051048">
    <property type="entry name" value="Peptidase_S8/S53_subtilisin"/>
</dbReference>
<dbReference type="InterPro" id="IPR022398">
    <property type="entry name" value="Peptidase_S8_His-AS"/>
</dbReference>
<evidence type="ECO:0000259" key="7">
    <source>
        <dbReference type="Pfam" id="PF00082"/>
    </source>
</evidence>
<keyword evidence="9" id="KW-1185">Reference proteome</keyword>
<dbReference type="GeneID" id="91541065"/>
<dbReference type="SUPFAM" id="SSF49785">
    <property type="entry name" value="Galactose-binding domain-like"/>
    <property type="match status" value="1"/>
</dbReference>
<feature type="active site" description="Charge relay system" evidence="5">
    <location>
        <position position="225"/>
    </location>
</feature>
<evidence type="ECO:0000313" key="9">
    <source>
        <dbReference type="Proteomes" id="UP001335325"/>
    </source>
</evidence>
<keyword evidence="2 5" id="KW-0645">Protease</keyword>
<dbReference type="PANTHER" id="PTHR43399">
    <property type="entry name" value="SUBTILISIN-RELATED"/>
    <property type="match status" value="1"/>
</dbReference>
<evidence type="ECO:0000256" key="5">
    <source>
        <dbReference type="PROSITE-ProRule" id="PRU01240"/>
    </source>
</evidence>
<dbReference type="PROSITE" id="PS51892">
    <property type="entry name" value="SUBTILASE"/>
    <property type="match status" value="1"/>
</dbReference>
<feature type="domain" description="Peptidase S8/S53" evidence="7">
    <location>
        <begin position="216"/>
        <end position="549"/>
    </location>
</feature>
<dbReference type="InterPro" id="IPR000209">
    <property type="entry name" value="Peptidase_S8/S53_dom"/>
</dbReference>
<feature type="active site" description="Charge relay system" evidence="5">
    <location>
        <position position="262"/>
    </location>
</feature>
<evidence type="ECO:0000256" key="1">
    <source>
        <dbReference type="ARBA" id="ARBA00011073"/>
    </source>
</evidence>
<feature type="region of interest" description="Disordered" evidence="6">
    <location>
        <begin position="533"/>
        <end position="552"/>
    </location>
</feature>
<evidence type="ECO:0000256" key="2">
    <source>
        <dbReference type="ARBA" id="ARBA00022670"/>
    </source>
</evidence>
<dbReference type="Gene3D" id="3.40.50.200">
    <property type="entry name" value="Peptidase S8/S53 domain"/>
    <property type="match status" value="1"/>
</dbReference>
<protein>
    <submittedName>
        <fullName evidence="8">S8 family serine peptidase</fullName>
    </submittedName>
</protein>
<sequence length="679" mass="72412">MARITINGVTVDPLAQRNELADTSLIAEDASRSNYLLVQTDHVLSAEEKAQLTQLGAVIHEYVPENTYLCGYQPSDLDAVRDLPFVTWADVYLDGFKIASSLRGEGMRPDISVLRAPADALVPGTRTVDIVLHEDVDSGSYEVRQRIAVAAGLGPDDLRPARGKFRVAVPEESLAALTAVDEVRQVEEVPERSLYNSVARPIMHADVVVDGTPQQGEGQVVAVADTGFDLGSTTNVHSAFTGRIARLYALGRPTRTDDPDGHGTHVAGSVLGDAASAAMGGAVQGTAPRATLVLQSLLDRNGRLGGIPVDLRDLFTPPYDNDGARVHTNSWGSTVPGLPYDRSAFEIDDVVWRNQDLVICFAAGNDGNDRDRDGRVNLGDVGSEGTAKNCITVGASENGRPGIRSTYGQLWGRDFPVNPIRDDRQADNPDGMAAFSNRGPTREGRIKPDVVGPGTSILSTLSRAAASIPGNPFGASADPKFFFLSGTSMATPLVAGCVAVLRETLVKNGTPQPSAALIKAMLINGAVELPGQYNPSEAGPSPNNDSGFGRVDLSRSVALPGDDEHVGFHEGGPLDQGEQELLRIGIPERDGGPEPTFKVTLVWTDPPGAALQNDLDLVVRTADGRERHGNVGTSAEFDRTNNVEQVQWDDIPTGDVAVIVHAHRITRFPQPYAFAWRVS</sequence>
<dbReference type="Gene3D" id="2.60.120.380">
    <property type="match status" value="1"/>
</dbReference>
<feature type="region of interest" description="Disordered" evidence="6">
    <location>
        <begin position="422"/>
        <end position="449"/>
    </location>
</feature>
<accession>A0ABZ1GGH3</accession>
<organism evidence="8 9">
    <name type="scientific">Streptomyces hirsutus</name>
    <dbReference type="NCBI Taxonomy" id="35620"/>
    <lineage>
        <taxon>Bacteria</taxon>
        <taxon>Bacillati</taxon>
        <taxon>Actinomycetota</taxon>
        <taxon>Actinomycetes</taxon>
        <taxon>Kitasatosporales</taxon>
        <taxon>Streptomycetaceae</taxon>
        <taxon>Streptomyces</taxon>
    </lineage>
</organism>
<keyword evidence="3 5" id="KW-0378">Hydrolase</keyword>
<dbReference type="InterPro" id="IPR023828">
    <property type="entry name" value="Peptidase_S8_Ser-AS"/>
</dbReference>
<dbReference type="InterPro" id="IPR015500">
    <property type="entry name" value="Peptidase_S8_subtilisin-rel"/>
</dbReference>
<gene>
    <name evidence="8" type="ORF">OIE73_00805</name>
</gene>
<dbReference type="PRINTS" id="PR00723">
    <property type="entry name" value="SUBTILISIN"/>
</dbReference>
<proteinExistence type="inferred from homology"/>
<dbReference type="PANTHER" id="PTHR43399:SF4">
    <property type="entry name" value="CELL WALL-ASSOCIATED PROTEASE"/>
    <property type="match status" value="1"/>
</dbReference>
<dbReference type="RefSeq" id="WP_326750777.1">
    <property type="nucleotide sequence ID" value="NZ_CP109134.1"/>
</dbReference>
<name>A0ABZ1GGH3_9ACTN</name>
<dbReference type="EMBL" id="CP109134">
    <property type="protein sequence ID" value="WSD04446.1"/>
    <property type="molecule type" value="Genomic_DNA"/>
</dbReference>
<evidence type="ECO:0000256" key="4">
    <source>
        <dbReference type="ARBA" id="ARBA00022825"/>
    </source>
</evidence>
<evidence type="ECO:0000313" key="8">
    <source>
        <dbReference type="EMBL" id="WSD04446.1"/>
    </source>
</evidence>
<dbReference type="InterPro" id="IPR036852">
    <property type="entry name" value="Peptidase_S8/S53_dom_sf"/>
</dbReference>
<evidence type="ECO:0000256" key="3">
    <source>
        <dbReference type="ARBA" id="ARBA00022801"/>
    </source>
</evidence>
<dbReference type="SUPFAM" id="SSF52743">
    <property type="entry name" value="Subtilisin-like"/>
    <property type="match status" value="1"/>
</dbReference>
<dbReference type="CDD" id="cd04842">
    <property type="entry name" value="Peptidases_S8_Kp43_protease"/>
    <property type="match status" value="1"/>
</dbReference>